<dbReference type="InterPro" id="IPR013658">
    <property type="entry name" value="SGL"/>
</dbReference>
<dbReference type="InterPro" id="IPR005511">
    <property type="entry name" value="SMP-30"/>
</dbReference>
<dbReference type="GO" id="GO:0019853">
    <property type="term" value="P:L-ascorbic acid biosynthetic process"/>
    <property type="evidence" value="ECO:0007669"/>
    <property type="project" value="TreeGrafter"/>
</dbReference>
<evidence type="ECO:0000256" key="3">
    <source>
        <dbReference type="PIRSR" id="PIRSR605511-2"/>
    </source>
</evidence>
<keyword evidence="3" id="KW-0479">Metal-binding</keyword>
<feature type="binding site" evidence="3">
    <location>
        <position position="13"/>
    </location>
    <ligand>
        <name>a divalent metal cation</name>
        <dbReference type="ChEBI" id="CHEBI:60240"/>
    </ligand>
</feature>
<feature type="binding site" evidence="3">
    <location>
        <position position="194"/>
    </location>
    <ligand>
        <name>a divalent metal cation</name>
        <dbReference type="ChEBI" id="CHEBI:60240"/>
    </ligand>
</feature>
<feature type="binding site" evidence="3">
    <location>
        <position position="144"/>
    </location>
    <ligand>
        <name>a divalent metal cation</name>
        <dbReference type="ChEBI" id="CHEBI:60240"/>
    </ligand>
</feature>
<evidence type="ECO:0000313" key="5">
    <source>
        <dbReference type="EMBL" id="GAL20957.1"/>
    </source>
</evidence>
<keyword evidence="5" id="KW-0378">Hydrolase</keyword>
<comment type="similarity">
    <text evidence="1">Belongs to the SMP-30/CGR1 family.</text>
</comment>
<dbReference type="SUPFAM" id="SSF63829">
    <property type="entry name" value="Calcium-dependent phosphotriesterase"/>
    <property type="match status" value="1"/>
</dbReference>
<dbReference type="AlphaFoldDB" id="A0A090SNL7"/>
<comment type="caution">
    <text evidence="5">The sequence shown here is derived from an EMBL/GenBank/DDBJ whole genome shotgun (WGS) entry which is preliminary data.</text>
</comment>
<dbReference type="EMBL" id="BBMR01000007">
    <property type="protein sequence ID" value="GAL20957.1"/>
    <property type="molecule type" value="Genomic_DNA"/>
</dbReference>
<comment type="cofactor">
    <cofactor evidence="3">
        <name>Zn(2+)</name>
        <dbReference type="ChEBI" id="CHEBI:29105"/>
    </cofactor>
    <text evidence="3">Binds 1 divalent metal cation per subunit.</text>
</comment>
<evidence type="ECO:0000256" key="1">
    <source>
        <dbReference type="ARBA" id="ARBA00008853"/>
    </source>
</evidence>
<dbReference type="GO" id="GO:0004341">
    <property type="term" value="F:gluconolactonase activity"/>
    <property type="evidence" value="ECO:0007669"/>
    <property type="project" value="UniProtKB-EC"/>
</dbReference>
<reference evidence="5 6" key="2">
    <citation type="submission" date="2014-09" db="EMBL/GenBank/DDBJ databases">
        <authorList>
            <consortium name="NBRP consortium"/>
            <person name="Sawabe T."/>
            <person name="Meirelles P."/>
            <person name="Nakanishi M."/>
            <person name="Sayaka M."/>
            <person name="Hattori M."/>
            <person name="Ohkuma M."/>
        </authorList>
    </citation>
    <scope>NUCLEOTIDE SEQUENCE [LARGE SCALE GENOMIC DNA]</scope>
    <source>
        <strain evidence="6">JCM19235</strain>
    </source>
</reference>
<dbReference type="InterPro" id="IPR011042">
    <property type="entry name" value="6-blade_b-propeller_TolB-like"/>
</dbReference>
<feature type="domain" description="SMP-30/Gluconolactonase/LRE-like region" evidence="4">
    <location>
        <begin position="11"/>
        <end position="259"/>
    </location>
</feature>
<dbReference type="Pfam" id="PF08450">
    <property type="entry name" value="SGL"/>
    <property type="match status" value="1"/>
</dbReference>
<evidence type="ECO:0000313" key="6">
    <source>
        <dbReference type="Proteomes" id="UP000029228"/>
    </source>
</evidence>
<gene>
    <name evidence="5" type="ORF">JCM19235_232</name>
</gene>
<organism evidence="5 6">
    <name type="scientific">Vibrio maritimus</name>
    <dbReference type="NCBI Taxonomy" id="990268"/>
    <lineage>
        <taxon>Bacteria</taxon>
        <taxon>Pseudomonadati</taxon>
        <taxon>Pseudomonadota</taxon>
        <taxon>Gammaproteobacteria</taxon>
        <taxon>Vibrionales</taxon>
        <taxon>Vibrionaceae</taxon>
        <taxon>Vibrio</taxon>
    </lineage>
</organism>
<keyword evidence="6" id="KW-1185">Reference proteome</keyword>
<evidence type="ECO:0000259" key="4">
    <source>
        <dbReference type="Pfam" id="PF08450"/>
    </source>
</evidence>
<feature type="binding site" evidence="3">
    <location>
        <position position="98"/>
    </location>
    <ligand>
        <name>substrate</name>
    </ligand>
</feature>
<keyword evidence="3" id="KW-0862">Zinc</keyword>
<dbReference type="Proteomes" id="UP000029228">
    <property type="component" value="Unassembled WGS sequence"/>
</dbReference>
<dbReference type="Gene3D" id="2.120.10.30">
    <property type="entry name" value="TolB, C-terminal domain"/>
    <property type="match status" value="1"/>
</dbReference>
<dbReference type="OrthoDB" id="9775406at2"/>
<dbReference type="PANTHER" id="PTHR10907:SF47">
    <property type="entry name" value="REGUCALCIN"/>
    <property type="match status" value="1"/>
</dbReference>
<dbReference type="PANTHER" id="PTHR10907">
    <property type="entry name" value="REGUCALCIN"/>
    <property type="match status" value="1"/>
</dbReference>
<dbReference type="EC" id="3.1.1.17" evidence="5"/>
<name>A0A090SNL7_9VIBR</name>
<feature type="active site" description="Proton donor/acceptor" evidence="2">
    <location>
        <position position="194"/>
    </location>
</feature>
<sequence>MLVYKRIRATIGESPIWSERNQSIVWVDAAGHEIYTCSSVSGITHRYSVPFDVTAIVPTDNDSWICASKQGLYLLSSEFEVASKITDPCSEQAHLHLNDAVASPNGEIWFGTMNSADLESPDGKLFILHQGQLVEMDHGFSVANGIAFNAALKRAYCSNMFQRKVYEYQLDHSMTRIVRKSVFLEFDESQGYPDGLTIDSLGNLYVCHWDCGVVSYHASSSSHIGKASKLGEISLPVKHATRCTFGGPNLETLYVTTANYELSEDETKRYPHSGCLFAISAPTKGNPEPWVKKEVTLPSLLVAS</sequence>
<accession>A0A090SNL7</accession>
<protein>
    <submittedName>
        <fullName evidence="5">Gluconolactonase</fullName>
        <ecNumber evidence="5">3.1.1.17</ecNumber>
    </submittedName>
</protein>
<reference evidence="5 6" key="1">
    <citation type="submission" date="2014-09" db="EMBL/GenBank/DDBJ databases">
        <title>Vibrio maritimus JCM 19235. (C45) whole genome shotgun sequence.</title>
        <authorList>
            <person name="Sawabe T."/>
            <person name="Meirelles P."/>
            <person name="Nakanishi M."/>
            <person name="Sayaka M."/>
            <person name="Hattori M."/>
            <person name="Ohkuma M."/>
        </authorList>
    </citation>
    <scope>NUCLEOTIDE SEQUENCE [LARGE SCALE GENOMIC DNA]</scope>
    <source>
        <strain evidence="6">JCM19235</strain>
    </source>
</reference>
<dbReference type="PRINTS" id="PR01790">
    <property type="entry name" value="SMP30FAMILY"/>
</dbReference>
<evidence type="ECO:0000256" key="2">
    <source>
        <dbReference type="PIRSR" id="PIRSR605511-1"/>
    </source>
</evidence>
<dbReference type="STRING" id="990268.JCM19235_232"/>
<proteinExistence type="inferred from homology"/>
<dbReference type="GO" id="GO:0005509">
    <property type="term" value="F:calcium ion binding"/>
    <property type="evidence" value="ECO:0007669"/>
    <property type="project" value="TreeGrafter"/>
</dbReference>